<dbReference type="EMBL" id="BJXN01000008">
    <property type="protein sequence ID" value="GEM89998.1"/>
    <property type="molecule type" value="Genomic_DNA"/>
</dbReference>
<feature type="transmembrane region" description="Helical" evidence="1">
    <location>
        <begin position="57"/>
        <end position="82"/>
    </location>
</feature>
<name>A0A511RK32_9DEIN</name>
<organism evidence="2 3">
    <name type="scientific">Oceanithermus desulfurans NBRC 100063</name>
    <dbReference type="NCBI Taxonomy" id="1227550"/>
    <lineage>
        <taxon>Bacteria</taxon>
        <taxon>Thermotogati</taxon>
        <taxon>Deinococcota</taxon>
        <taxon>Deinococci</taxon>
        <taxon>Thermales</taxon>
        <taxon>Thermaceae</taxon>
        <taxon>Oceanithermus</taxon>
    </lineage>
</organism>
<feature type="transmembrane region" description="Helical" evidence="1">
    <location>
        <begin position="29"/>
        <end position="51"/>
    </location>
</feature>
<dbReference type="Pfam" id="PF11335">
    <property type="entry name" value="DUF3137"/>
    <property type="match status" value="1"/>
</dbReference>
<accession>A0A511RK32</accession>
<sequence length="333" mass="37472">MPTSPGPLRAYYRLVPRIRGLEPERRRTWVSLIAAWAGLVIPGLLLGIWLWRLGGGWFHLLAPPLAAAALAAWLSPSLIYPFKHEFKRKVIRPMMRELLRDVDYAPLGSVSPLDLEASLLFQAPFTGVEGEDLVIGRYDDVEVKFSEVVGYREVESRGAATPLAPRSGQKLRTKQVVFRGLFFVAEFNKPTRGQVVVHPDRLEPHLGPIAAALQPRHEEGGLVHVRMEDPRFERHFVVYASSPETAHYALTPALMEQLAEFRERVGAPVAFSIHYGKLYMAVATRKNMLEPPLFGPLASPRVFRGYLEDVELFLALVEALGLNRRIWGEGTWP</sequence>
<proteinExistence type="predicted"/>
<evidence type="ECO:0000256" key="1">
    <source>
        <dbReference type="SAM" id="Phobius"/>
    </source>
</evidence>
<protein>
    <recommendedName>
        <fullName evidence="4">DUF3137 domain-containing protein</fullName>
    </recommendedName>
</protein>
<gene>
    <name evidence="2" type="ORF">ODE01S_14320</name>
</gene>
<dbReference type="AlphaFoldDB" id="A0A511RK32"/>
<dbReference type="RefSeq" id="WP_147147345.1">
    <property type="nucleotide sequence ID" value="NZ_BJXN01000008.1"/>
</dbReference>
<dbReference type="OrthoDB" id="34071at2"/>
<evidence type="ECO:0008006" key="4">
    <source>
        <dbReference type="Google" id="ProtNLM"/>
    </source>
</evidence>
<dbReference type="Proteomes" id="UP000321827">
    <property type="component" value="Unassembled WGS sequence"/>
</dbReference>
<comment type="caution">
    <text evidence="2">The sequence shown here is derived from an EMBL/GenBank/DDBJ whole genome shotgun (WGS) entry which is preliminary data.</text>
</comment>
<evidence type="ECO:0000313" key="2">
    <source>
        <dbReference type="EMBL" id="GEM89998.1"/>
    </source>
</evidence>
<dbReference type="InterPro" id="IPR021484">
    <property type="entry name" value="DUF3137"/>
</dbReference>
<keyword evidence="1" id="KW-0812">Transmembrane</keyword>
<keyword evidence="1" id="KW-0472">Membrane</keyword>
<keyword evidence="1" id="KW-1133">Transmembrane helix</keyword>
<evidence type="ECO:0000313" key="3">
    <source>
        <dbReference type="Proteomes" id="UP000321827"/>
    </source>
</evidence>
<reference evidence="2 3" key="1">
    <citation type="submission" date="2019-07" db="EMBL/GenBank/DDBJ databases">
        <title>Whole genome shotgun sequence of Oceanithermus desulfurans NBRC 100063.</title>
        <authorList>
            <person name="Hosoyama A."/>
            <person name="Uohara A."/>
            <person name="Ohji S."/>
            <person name="Ichikawa N."/>
        </authorList>
    </citation>
    <scope>NUCLEOTIDE SEQUENCE [LARGE SCALE GENOMIC DNA]</scope>
    <source>
        <strain evidence="2 3">NBRC 100063</strain>
    </source>
</reference>